<evidence type="ECO:0000313" key="1">
    <source>
        <dbReference type="EMBL" id="QDS97286.1"/>
    </source>
</evidence>
<gene>
    <name evidence="1" type="ORF">HG15A2_05470</name>
</gene>
<name>A0A517MQX2_9BACT</name>
<dbReference type="PIRSF" id="PIRSF029826">
    <property type="entry name" value="UCP029826_pph"/>
    <property type="match status" value="1"/>
</dbReference>
<dbReference type="GO" id="GO:0009143">
    <property type="term" value="P:nucleoside triphosphate catabolic process"/>
    <property type="evidence" value="ECO:0007669"/>
    <property type="project" value="InterPro"/>
</dbReference>
<dbReference type="OrthoDB" id="9791898at2"/>
<dbReference type="EMBL" id="CP036263">
    <property type="protein sequence ID" value="QDS97286.1"/>
    <property type="molecule type" value="Genomic_DNA"/>
</dbReference>
<dbReference type="Gene3D" id="1.10.287.1080">
    <property type="entry name" value="MazG-like"/>
    <property type="match status" value="1"/>
</dbReference>
<dbReference type="PANTHER" id="PTHR46523:SF1">
    <property type="entry name" value="DCTP PYROPHOSPHATASE 1"/>
    <property type="match status" value="1"/>
</dbReference>
<organism evidence="1 2">
    <name type="scientific">Adhaeretor mobilis</name>
    <dbReference type="NCBI Taxonomy" id="1930276"/>
    <lineage>
        <taxon>Bacteria</taxon>
        <taxon>Pseudomonadati</taxon>
        <taxon>Planctomycetota</taxon>
        <taxon>Planctomycetia</taxon>
        <taxon>Pirellulales</taxon>
        <taxon>Lacipirellulaceae</taxon>
        <taxon>Adhaeretor</taxon>
    </lineage>
</organism>
<keyword evidence="1" id="KW-0378">Hydrolase</keyword>
<keyword evidence="2" id="KW-1185">Reference proteome</keyword>
<dbReference type="Pfam" id="PF12643">
    <property type="entry name" value="MazG-like"/>
    <property type="match status" value="1"/>
</dbReference>
<dbReference type="InterPro" id="IPR052555">
    <property type="entry name" value="dCTP_Pyrophosphatase"/>
</dbReference>
<reference evidence="1 2" key="1">
    <citation type="submission" date="2019-02" db="EMBL/GenBank/DDBJ databases">
        <title>Deep-cultivation of Planctomycetes and their phenomic and genomic characterization uncovers novel biology.</title>
        <authorList>
            <person name="Wiegand S."/>
            <person name="Jogler M."/>
            <person name="Boedeker C."/>
            <person name="Pinto D."/>
            <person name="Vollmers J."/>
            <person name="Rivas-Marin E."/>
            <person name="Kohn T."/>
            <person name="Peeters S.H."/>
            <person name="Heuer A."/>
            <person name="Rast P."/>
            <person name="Oberbeckmann S."/>
            <person name="Bunk B."/>
            <person name="Jeske O."/>
            <person name="Meyerdierks A."/>
            <person name="Storesund J.E."/>
            <person name="Kallscheuer N."/>
            <person name="Luecker S."/>
            <person name="Lage O.M."/>
            <person name="Pohl T."/>
            <person name="Merkel B.J."/>
            <person name="Hornburger P."/>
            <person name="Mueller R.-W."/>
            <person name="Bruemmer F."/>
            <person name="Labrenz M."/>
            <person name="Spormann A.M."/>
            <person name="Op den Camp H."/>
            <person name="Overmann J."/>
            <person name="Amann R."/>
            <person name="Jetten M.S.M."/>
            <person name="Mascher T."/>
            <person name="Medema M.H."/>
            <person name="Devos D.P."/>
            <person name="Kaster A.-K."/>
            <person name="Ovreas L."/>
            <person name="Rohde M."/>
            <person name="Galperin M.Y."/>
            <person name="Jogler C."/>
        </authorList>
    </citation>
    <scope>NUCLEOTIDE SEQUENCE [LARGE SCALE GENOMIC DNA]</scope>
    <source>
        <strain evidence="1 2">HG15A2</strain>
    </source>
</reference>
<dbReference type="RefSeq" id="WP_145057545.1">
    <property type="nucleotide sequence ID" value="NZ_CP036263.1"/>
</dbReference>
<protein>
    <submittedName>
        <fullName evidence="1">MazG nucleotide pyrophosphohydrolase domain protein</fullName>
    </submittedName>
</protein>
<dbReference type="CDD" id="cd11537">
    <property type="entry name" value="NTP-PPase_RS21-C6_like"/>
    <property type="match status" value="1"/>
</dbReference>
<accession>A0A517MQX2</accession>
<dbReference type="Proteomes" id="UP000319852">
    <property type="component" value="Chromosome"/>
</dbReference>
<sequence>MSDEKTTVAELRKLVGDFVEERDWRQFHAPKNLSMALAIEAAELMEHFQWIGTEESRALPDDPQKLAEVGEELADVIAYSLALANELGLDISDTIRAKMAKNVAKYPASKFRSTAPPFDYGRPDAK</sequence>
<evidence type="ECO:0000313" key="2">
    <source>
        <dbReference type="Proteomes" id="UP000319852"/>
    </source>
</evidence>
<dbReference type="AlphaFoldDB" id="A0A517MQX2"/>
<dbReference type="PANTHER" id="PTHR46523">
    <property type="entry name" value="DCTP PYROPHOSPHATASE 1"/>
    <property type="match status" value="1"/>
</dbReference>
<dbReference type="GO" id="GO:0047429">
    <property type="term" value="F:nucleoside triphosphate diphosphatase activity"/>
    <property type="evidence" value="ECO:0007669"/>
    <property type="project" value="InterPro"/>
</dbReference>
<dbReference type="KEGG" id="amob:HG15A2_05470"/>
<dbReference type="InterPro" id="IPR025984">
    <property type="entry name" value="DCTPP"/>
</dbReference>
<dbReference type="SUPFAM" id="SSF101386">
    <property type="entry name" value="all-alpha NTP pyrophosphatases"/>
    <property type="match status" value="1"/>
</dbReference>
<proteinExistence type="predicted"/>